<gene>
    <name evidence="1" type="ORF">An04g01060</name>
</gene>
<sequence length="115" mass="12910">MTELKVTANRLPEVYRSLLAVGAEERIVSLTGSWLKAHFILLLTATPFFNDIRDFMGYDKLLLPSNPEVTQRMSGPRIAQLLNTVPQSTEQSILCSREFVEARGFGKDIDSQVLP</sequence>
<dbReference type="AlphaFoldDB" id="A0AAJ8DYV1"/>
<evidence type="ECO:0000313" key="1">
    <source>
        <dbReference type="RefSeq" id="XP_059600471.1"/>
    </source>
</evidence>
<dbReference type="GeneID" id="84590815"/>
<dbReference type="VEuPathDB" id="FungiDB:An04g01060"/>
<protein>
    <submittedName>
        <fullName evidence="1">Uncharacterized protein</fullName>
    </submittedName>
</protein>
<dbReference type="KEGG" id="ang:An04g01060"/>
<dbReference type="RefSeq" id="XP_059600471.1">
    <property type="nucleotide sequence ID" value="XM_059747303.1"/>
</dbReference>
<name>A0AAJ8DYV1_ASPNG</name>
<proteinExistence type="predicted"/>
<reference evidence="1" key="2">
    <citation type="submission" date="2025-08" db="UniProtKB">
        <authorList>
            <consortium name="RefSeq"/>
        </authorList>
    </citation>
    <scope>IDENTIFICATION</scope>
</reference>
<organism evidence="1">
    <name type="scientific">Aspergillus niger</name>
    <dbReference type="NCBI Taxonomy" id="5061"/>
    <lineage>
        <taxon>Eukaryota</taxon>
        <taxon>Fungi</taxon>
        <taxon>Dikarya</taxon>
        <taxon>Ascomycota</taxon>
        <taxon>Pezizomycotina</taxon>
        <taxon>Eurotiomycetes</taxon>
        <taxon>Eurotiomycetidae</taxon>
        <taxon>Eurotiales</taxon>
        <taxon>Aspergillaceae</taxon>
        <taxon>Aspergillus</taxon>
        <taxon>Aspergillus subgen. Circumdati</taxon>
    </lineage>
</organism>
<reference evidence="1" key="1">
    <citation type="submission" date="2025-02" db="EMBL/GenBank/DDBJ databases">
        <authorList>
            <consortium name="NCBI Genome Project"/>
        </authorList>
    </citation>
    <scope>NUCLEOTIDE SEQUENCE</scope>
</reference>
<accession>A0AAJ8DYV1</accession>